<proteinExistence type="inferred from homology"/>
<organism evidence="6 7">
    <name type="scientific">Aduncisulcus paluster</name>
    <dbReference type="NCBI Taxonomy" id="2918883"/>
    <lineage>
        <taxon>Eukaryota</taxon>
        <taxon>Metamonada</taxon>
        <taxon>Carpediemonas-like organisms</taxon>
        <taxon>Aduncisulcus</taxon>
    </lineage>
</organism>
<feature type="active site" description="Glycyl thioester intermediate" evidence="3">
    <location>
        <position position="92"/>
    </location>
</feature>
<reference evidence="6" key="1">
    <citation type="submission" date="2022-03" db="EMBL/GenBank/DDBJ databases">
        <title>Draft genome sequence of Aduncisulcus paluster, a free-living microaerophilic Fornicata.</title>
        <authorList>
            <person name="Yuyama I."/>
            <person name="Kume K."/>
            <person name="Tamura T."/>
            <person name="Inagaki Y."/>
            <person name="Hashimoto T."/>
        </authorList>
    </citation>
    <scope>NUCLEOTIDE SEQUENCE</scope>
    <source>
        <strain evidence="6">NY0171</strain>
    </source>
</reference>
<gene>
    <name evidence="6" type="ORF">ADUPG1_008157</name>
</gene>
<dbReference type="PROSITE" id="PS50127">
    <property type="entry name" value="UBC_2"/>
    <property type="match status" value="1"/>
</dbReference>
<evidence type="ECO:0000313" key="7">
    <source>
        <dbReference type="Proteomes" id="UP001057375"/>
    </source>
</evidence>
<dbReference type="Proteomes" id="UP001057375">
    <property type="component" value="Unassembled WGS sequence"/>
</dbReference>
<protein>
    <submittedName>
        <fullName evidence="6">Ubiquitin-conjugating enzyme E2</fullName>
    </submittedName>
</protein>
<comment type="caution">
    <text evidence="6">The sequence shown here is derived from an EMBL/GenBank/DDBJ whole genome shotgun (WGS) entry which is preliminary data.</text>
</comment>
<dbReference type="EMBL" id="BQXS01010882">
    <property type="protein sequence ID" value="GKT34890.1"/>
    <property type="molecule type" value="Genomic_DNA"/>
</dbReference>
<dbReference type="InterPro" id="IPR000608">
    <property type="entry name" value="UBC"/>
</dbReference>
<evidence type="ECO:0000313" key="6">
    <source>
        <dbReference type="EMBL" id="GKT34890.1"/>
    </source>
</evidence>
<evidence type="ECO:0000256" key="4">
    <source>
        <dbReference type="RuleBase" id="RU362109"/>
    </source>
</evidence>
<evidence type="ECO:0000256" key="2">
    <source>
        <dbReference type="ARBA" id="ARBA00022786"/>
    </source>
</evidence>
<keyword evidence="4" id="KW-0547">Nucleotide-binding</keyword>
<keyword evidence="1" id="KW-0808">Transferase</keyword>
<evidence type="ECO:0000256" key="3">
    <source>
        <dbReference type="PROSITE-ProRule" id="PRU10133"/>
    </source>
</evidence>
<dbReference type="Gene3D" id="3.10.110.10">
    <property type="entry name" value="Ubiquitin Conjugating Enzyme"/>
    <property type="match status" value="1"/>
</dbReference>
<feature type="domain" description="UBC core" evidence="5">
    <location>
        <begin position="5"/>
        <end position="154"/>
    </location>
</feature>
<dbReference type="InterPro" id="IPR016135">
    <property type="entry name" value="UBQ-conjugating_enzyme/RWD"/>
</dbReference>
<keyword evidence="4" id="KW-0067">ATP-binding</keyword>
<dbReference type="SUPFAM" id="SSF54495">
    <property type="entry name" value="UBC-like"/>
    <property type="match status" value="1"/>
</dbReference>
<dbReference type="PANTHER" id="PTHR24068">
    <property type="entry name" value="UBIQUITIN-CONJUGATING ENZYME E2"/>
    <property type="match status" value="1"/>
</dbReference>
<comment type="similarity">
    <text evidence="4">Belongs to the ubiquitin-conjugating enzyme family.</text>
</comment>
<dbReference type="Pfam" id="PF00179">
    <property type="entry name" value="UQ_con"/>
    <property type="match status" value="1"/>
</dbReference>
<sequence>MPEPICTKRLQQELLAYQRAVKKHLPVCYHIEIGKDLQHWVGWLLGPIDTPYEGGKFKFKVEFPANYPIKPPNISFITNIYHPNISSSGRICLDILGGQWAPCLTLEKVMLSLSSLLMDGNPESPLNSDAASKMKRDPEEYAKIVHEYVMKYAME</sequence>
<dbReference type="InterPro" id="IPR023313">
    <property type="entry name" value="UBQ-conjugating_AS"/>
</dbReference>
<dbReference type="SMART" id="SM00212">
    <property type="entry name" value="UBCc"/>
    <property type="match status" value="1"/>
</dbReference>
<accession>A0ABQ5KQY8</accession>
<dbReference type="PROSITE" id="PS00183">
    <property type="entry name" value="UBC_1"/>
    <property type="match status" value="1"/>
</dbReference>
<evidence type="ECO:0000259" key="5">
    <source>
        <dbReference type="PROSITE" id="PS50127"/>
    </source>
</evidence>
<evidence type="ECO:0000256" key="1">
    <source>
        <dbReference type="ARBA" id="ARBA00022679"/>
    </source>
</evidence>
<keyword evidence="2 4" id="KW-0833">Ubl conjugation pathway</keyword>
<name>A0ABQ5KQY8_9EUKA</name>
<keyword evidence="7" id="KW-1185">Reference proteome</keyword>